<protein>
    <submittedName>
        <fullName evidence="1">COP9 signalosome complex subunit 1</fullName>
    </submittedName>
</protein>
<accession>A0A834WZG5</accession>
<reference evidence="1" key="1">
    <citation type="submission" date="2020-09" db="EMBL/GenBank/DDBJ databases">
        <title>Genome-Enabled Discovery of Anthraquinone Biosynthesis in Senna tora.</title>
        <authorList>
            <person name="Kang S.-H."/>
            <person name="Pandey R.P."/>
            <person name="Lee C.-M."/>
            <person name="Sim J.-S."/>
            <person name="Jeong J.-T."/>
            <person name="Choi B.-S."/>
            <person name="Jung M."/>
            <person name="Ginzburg D."/>
            <person name="Zhao K."/>
            <person name="Won S.Y."/>
            <person name="Oh T.-J."/>
            <person name="Yu Y."/>
            <person name="Kim N.-H."/>
            <person name="Lee O.R."/>
            <person name="Lee T.-H."/>
            <person name="Bashyal P."/>
            <person name="Kim T.-S."/>
            <person name="Lee W.-H."/>
            <person name="Kawkins C."/>
            <person name="Kim C.-K."/>
            <person name="Kim J.S."/>
            <person name="Ahn B.O."/>
            <person name="Rhee S.Y."/>
            <person name="Sohng J.K."/>
        </authorList>
    </citation>
    <scope>NUCLEOTIDE SEQUENCE</scope>
    <source>
        <tissue evidence="1">Leaf</tissue>
    </source>
</reference>
<dbReference type="OrthoDB" id="1831268at2759"/>
<dbReference type="EMBL" id="JAAIUW010000004">
    <property type="protein sequence ID" value="KAF7835492.1"/>
    <property type="molecule type" value="Genomic_DNA"/>
</dbReference>
<dbReference type="Proteomes" id="UP000634136">
    <property type="component" value="Unassembled WGS sequence"/>
</dbReference>
<evidence type="ECO:0000313" key="2">
    <source>
        <dbReference type="Proteomes" id="UP000634136"/>
    </source>
</evidence>
<proteinExistence type="predicted"/>
<keyword evidence="2" id="KW-1185">Reference proteome</keyword>
<evidence type="ECO:0000313" key="1">
    <source>
        <dbReference type="EMBL" id="KAF7835492.1"/>
    </source>
</evidence>
<organism evidence="1 2">
    <name type="scientific">Senna tora</name>
    <dbReference type="NCBI Taxonomy" id="362788"/>
    <lineage>
        <taxon>Eukaryota</taxon>
        <taxon>Viridiplantae</taxon>
        <taxon>Streptophyta</taxon>
        <taxon>Embryophyta</taxon>
        <taxon>Tracheophyta</taxon>
        <taxon>Spermatophyta</taxon>
        <taxon>Magnoliopsida</taxon>
        <taxon>eudicotyledons</taxon>
        <taxon>Gunneridae</taxon>
        <taxon>Pentapetalae</taxon>
        <taxon>rosids</taxon>
        <taxon>fabids</taxon>
        <taxon>Fabales</taxon>
        <taxon>Fabaceae</taxon>
        <taxon>Caesalpinioideae</taxon>
        <taxon>Cassia clade</taxon>
        <taxon>Senna</taxon>
    </lineage>
</organism>
<gene>
    <name evidence="1" type="ORF">G2W53_010351</name>
</gene>
<sequence>MESQSKALNPIILPINFAIKVAKENCITLPQAALFVIRYHSSTVIIMINGLDHVEISQDHHLFLVNALIDTKQLSYFTLRIDCLSNIDICFYASSFPGTPFLHSVLDPGEQTPETLDQITVAKLRCATGLANLEAKKYKLAAREVRSFDLCYSC</sequence>
<dbReference type="AlphaFoldDB" id="A0A834WZG5"/>
<name>A0A834WZG5_9FABA</name>
<dbReference type="Gene3D" id="1.25.40.570">
    <property type="match status" value="1"/>
</dbReference>
<comment type="caution">
    <text evidence="1">The sequence shown here is derived from an EMBL/GenBank/DDBJ whole genome shotgun (WGS) entry which is preliminary data.</text>
</comment>